<evidence type="ECO:0000313" key="3">
    <source>
        <dbReference type="EMBL" id="GAA4746257.1"/>
    </source>
</evidence>
<dbReference type="SUPFAM" id="SSF54211">
    <property type="entry name" value="Ribosomal protein S5 domain 2-like"/>
    <property type="match status" value="1"/>
</dbReference>
<dbReference type="InterPro" id="IPR004482">
    <property type="entry name" value="Mg_chelat-rel"/>
</dbReference>
<name>A0ABP8Z4C3_9MICO</name>
<gene>
    <name evidence="3" type="ORF">GCM10025783_17710</name>
</gene>
<proteinExistence type="inferred from homology"/>
<reference evidence="4" key="1">
    <citation type="journal article" date="2019" name="Int. J. Syst. Evol. Microbiol.">
        <title>The Global Catalogue of Microorganisms (GCM) 10K type strain sequencing project: providing services to taxonomists for standard genome sequencing and annotation.</title>
        <authorList>
            <consortium name="The Broad Institute Genomics Platform"/>
            <consortium name="The Broad Institute Genome Sequencing Center for Infectious Disease"/>
            <person name="Wu L."/>
            <person name="Ma J."/>
        </authorList>
    </citation>
    <scope>NUCLEOTIDE SEQUENCE [LARGE SCALE GENOMIC DNA]</scope>
    <source>
        <strain evidence="4">JCM 19015</strain>
    </source>
</reference>
<feature type="domain" description="AAA+ ATPase" evidence="2">
    <location>
        <begin position="206"/>
        <end position="388"/>
    </location>
</feature>
<dbReference type="Proteomes" id="UP001500121">
    <property type="component" value="Unassembled WGS sequence"/>
</dbReference>
<dbReference type="EMBL" id="BAABLP010000003">
    <property type="protein sequence ID" value="GAA4746257.1"/>
    <property type="molecule type" value="Genomic_DNA"/>
</dbReference>
<sequence>MALEGLTGRIVEIEAALTNQKPALKLVGLPDTALREAQARVRSAVEHSGFEMPSRHLTVNLSPAAVPKHGSGFDLGIAVAVLGTTGSIEREAVGDAVFLGELGLDGRLRPVPGVLPAVRAAVRAGRSRIVVPAASEAEASLVDGIEVVAVPSLRALAIRYGAPLDPVDVEPVPGPPVRRERRTAADLADVVGHVEAIEALVVAAAGGHHLLMTGPPGAGKTMLATRLPGLLPDLTGDAALDATSIASLAGHGVDRVHARPPWEAPHHTASEASIIGGGSGRIRPGAVTRASGGVLFLDEAPEFSPSVLDSLRQPLESGRVSVHRAAARADFPARFQLVLAANPCPCGQWGSTDGVCTCPASARQRYLGRLSGPLLDRIDIRLHVDRVTKAELRLSRELPRTTTAAARERVLAARDRAARRLAGTPWSINAEVPGVWLRHSDQEPADSARAPLDAALERGLVTLRGHDRVLRLAWTLADLGGLDRPGRAEIGRALTMRSPGA</sequence>
<dbReference type="Gene3D" id="3.30.230.10">
    <property type="match status" value="1"/>
</dbReference>
<dbReference type="InterPro" id="IPR027417">
    <property type="entry name" value="P-loop_NTPase"/>
</dbReference>
<dbReference type="SUPFAM" id="SSF52540">
    <property type="entry name" value="P-loop containing nucleoside triphosphate hydrolases"/>
    <property type="match status" value="1"/>
</dbReference>
<dbReference type="InterPro" id="IPR025158">
    <property type="entry name" value="Mg_chelat-rel_C"/>
</dbReference>
<accession>A0ABP8Z4C3</accession>
<dbReference type="InterPro" id="IPR020568">
    <property type="entry name" value="Ribosomal_Su5_D2-typ_SF"/>
</dbReference>
<evidence type="ECO:0000259" key="2">
    <source>
        <dbReference type="SMART" id="SM00382"/>
    </source>
</evidence>
<protein>
    <submittedName>
        <fullName evidence="3">YifB family Mg chelatase-like AAA ATPase</fullName>
    </submittedName>
</protein>
<dbReference type="Pfam" id="PF13541">
    <property type="entry name" value="ChlI"/>
    <property type="match status" value="1"/>
</dbReference>
<comment type="similarity">
    <text evidence="1">Belongs to the Mg-chelatase subunits D/I family. ComM subfamily.</text>
</comment>
<dbReference type="InterPro" id="IPR045006">
    <property type="entry name" value="CHLI-like"/>
</dbReference>
<dbReference type="SMART" id="SM00382">
    <property type="entry name" value="AAA"/>
    <property type="match status" value="1"/>
</dbReference>
<evidence type="ECO:0000313" key="4">
    <source>
        <dbReference type="Proteomes" id="UP001500121"/>
    </source>
</evidence>
<dbReference type="CDD" id="cd00009">
    <property type="entry name" value="AAA"/>
    <property type="match status" value="1"/>
</dbReference>
<dbReference type="InterPro" id="IPR003593">
    <property type="entry name" value="AAA+_ATPase"/>
</dbReference>
<evidence type="ECO:0000256" key="1">
    <source>
        <dbReference type="ARBA" id="ARBA00006354"/>
    </source>
</evidence>
<dbReference type="Pfam" id="PF13335">
    <property type="entry name" value="Mg_chelatase_C"/>
    <property type="match status" value="1"/>
</dbReference>
<dbReference type="PANTHER" id="PTHR32039:SF7">
    <property type="entry name" value="COMPETENCE PROTEIN COMM"/>
    <property type="match status" value="1"/>
</dbReference>
<dbReference type="NCBIfam" id="TIGR00368">
    <property type="entry name" value="YifB family Mg chelatase-like AAA ATPase"/>
    <property type="match status" value="1"/>
</dbReference>
<comment type="caution">
    <text evidence="3">The sequence shown here is derived from an EMBL/GenBank/DDBJ whole genome shotgun (WGS) entry which is preliminary data.</text>
</comment>
<dbReference type="InterPro" id="IPR014721">
    <property type="entry name" value="Ribsml_uS5_D2-typ_fold_subgr"/>
</dbReference>
<dbReference type="Gene3D" id="3.40.50.300">
    <property type="entry name" value="P-loop containing nucleotide triphosphate hydrolases"/>
    <property type="match status" value="1"/>
</dbReference>
<dbReference type="InterPro" id="IPR000523">
    <property type="entry name" value="Mg_chelatse_chII-like_cat_dom"/>
</dbReference>
<dbReference type="PANTHER" id="PTHR32039">
    <property type="entry name" value="MAGNESIUM-CHELATASE SUBUNIT CHLI"/>
    <property type="match status" value="1"/>
</dbReference>
<keyword evidence="4" id="KW-1185">Reference proteome</keyword>
<dbReference type="Pfam" id="PF01078">
    <property type="entry name" value="Mg_chelatase"/>
    <property type="match status" value="1"/>
</dbReference>
<organism evidence="3 4">
    <name type="scientific">Amnibacterium soli</name>
    <dbReference type="NCBI Taxonomy" id="1282736"/>
    <lineage>
        <taxon>Bacteria</taxon>
        <taxon>Bacillati</taxon>
        <taxon>Actinomycetota</taxon>
        <taxon>Actinomycetes</taxon>
        <taxon>Micrococcales</taxon>
        <taxon>Microbacteriaceae</taxon>
        <taxon>Amnibacterium</taxon>
    </lineage>
</organism>